<evidence type="ECO:0000256" key="8">
    <source>
        <dbReference type="SAM" id="SignalP"/>
    </source>
</evidence>
<keyword evidence="8" id="KW-0732">Signal</keyword>
<dbReference type="Pfam" id="PF21646">
    <property type="entry name" value="ACTMAP-like_C"/>
    <property type="match status" value="1"/>
</dbReference>
<keyword evidence="10" id="KW-1185">Reference proteome</keyword>
<organism evidence="9 10">
    <name type="scientific">Dryococelus australis</name>
    <dbReference type="NCBI Taxonomy" id="614101"/>
    <lineage>
        <taxon>Eukaryota</taxon>
        <taxon>Metazoa</taxon>
        <taxon>Ecdysozoa</taxon>
        <taxon>Arthropoda</taxon>
        <taxon>Hexapoda</taxon>
        <taxon>Insecta</taxon>
        <taxon>Pterygota</taxon>
        <taxon>Neoptera</taxon>
        <taxon>Polyneoptera</taxon>
        <taxon>Phasmatodea</taxon>
        <taxon>Verophasmatodea</taxon>
        <taxon>Anareolatae</taxon>
        <taxon>Phasmatidae</taxon>
        <taxon>Eurycanthinae</taxon>
        <taxon>Dryococelus</taxon>
    </lineage>
</organism>
<accession>A0ABQ9GQG4</accession>
<evidence type="ECO:0000313" key="10">
    <source>
        <dbReference type="Proteomes" id="UP001159363"/>
    </source>
</evidence>
<name>A0ABQ9GQG4_9NEOP</name>
<proteinExistence type="inferred from homology"/>
<sequence length="97" mass="10924">MLTVRQCLLACRCGLVALSMASSCTAYPLSVDRLFQEARLRGFTNHGEMFSVDNMAILARELLHPCREVEILRNGLDDKDYVIHRISQGSVLLIPYP</sequence>
<protein>
    <recommendedName>
        <fullName evidence="5">Actin maturation protease</fullName>
    </recommendedName>
    <alternativeName>
        <fullName evidence="6">Actin aminopeptidase ACTMAP</fullName>
    </alternativeName>
</protein>
<evidence type="ECO:0000256" key="3">
    <source>
        <dbReference type="ARBA" id="ARBA00022801"/>
    </source>
</evidence>
<evidence type="ECO:0000256" key="1">
    <source>
        <dbReference type="ARBA" id="ARBA00022438"/>
    </source>
</evidence>
<dbReference type="PANTHER" id="PTHR28631">
    <property type="entry name" value="UPF0692 PROTEIN C19ORF54"/>
    <property type="match status" value="1"/>
</dbReference>
<feature type="chain" id="PRO_5046340503" description="Actin maturation protease" evidence="8">
    <location>
        <begin position="27"/>
        <end position="97"/>
    </location>
</feature>
<evidence type="ECO:0000256" key="5">
    <source>
        <dbReference type="ARBA" id="ARBA00034848"/>
    </source>
</evidence>
<evidence type="ECO:0000313" key="9">
    <source>
        <dbReference type="EMBL" id="KAJ8874263.1"/>
    </source>
</evidence>
<reference evidence="9 10" key="1">
    <citation type="submission" date="2023-02" db="EMBL/GenBank/DDBJ databases">
        <title>LHISI_Scaffold_Assembly.</title>
        <authorList>
            <person name="Stuart O.P."/>
            <person name="Cleave R."/>
            <person name="Magrath M.J.L."/>
            <person name="Mikheyev A.S."/>
        </authorList>
    </citation>
    <scope>NUCLEOTIDE SEQUENCE [LARGE SCALE GENOMIC DNA]</scope>
    <source>
        <strain evidence="9">Daus_M_001</strain>
        <tissue evidence="9">Leg muscle</tissue>
    </source>
</reference>
<evidence type="ECO:0000256" key="6">
    <source>
        <dbReference type="ARBA" id="ARBA00034908"/>
    </source>
</evidence>
<dbReference type="PROSITE" id="PS51257">
    <property type="entry name" value="PROKAR_LIPOPROTEIN"/>
    <property type="match status" value="1"/>
</dbReference>
<dbReference type="Proteomes" id="UP001159363">
    <property type="component" value="Chromosome 9"/>
</dbReference>
<gene>
    <name evidence="9" type="ORF">PR048_025106</name>
</gene>
<evidence type="ECO:0000256" key="4">
    <source>
        <dbReference type="ARBA" id="ARBA00034725"/>
    </source>
</evidence>
<feature type="signal peptide" evidence="8">
    <location>
        <begin position="1"/>
        <end position="26"/>
    </location>
</feature>
<keyword evidence="3" id="KW-0378">Hydrolase</keyword>
<keyword evidence="2" id="KW-0645">Protease</keyword>
<evidence type="ECO:0000256" key="2">
    <source>
        <dbReference type="ARBA" id="ARBA00022670"/>
    </source>
</evidence>
<comment type="similarity">
    <text evidence="4">Belongs to the ACTMAP family.</text>
</comment>
<dbReference type="InterPro" id="IPR040043">
    <property type="entry name" value="ACTMAP"/>
</dbReference>
<comment type="caution">
    <text evidence="9">The sequence shown here is derived from an EMBL/GenBank/DDBJ whole genome shotgun (WGS) entry which is preliminary data.</text>
</comment>
<dbReference type="PANTHER" id="PTHR28631:SF1">
    <property type="entry name" value="ACTIN MATURATION PROTEASE"/>
    <property type="match status" value="1"/>
</dbReference>
<comment type="catalytic activity">
    <reaction evidence="7">
        <text>N-terminal N(alpha)-acetyl-L-cysteinyl-L-aspartyl-[protein] + H2O = N-terminal L-aspartyl-[protein] + N-acetyl-L-cysteine</text>
        <dbReference type="Rhea" id="RHEA:74579"/>
        <dbReference type="Rhea" id="RHEA-COMP:12669"/>
        <dbReference type="Rhea" id="RHEA-COMP:18395"/>
        <dbReference type="ChEBI" id="CHEBI:15377"/>
        <dbReference type="ChEBI" id="CHEBI:64720"/>
        <dbReference type="ChEBI" id="CHEBI:78236"/>
        <dbReference type="ChEBI" id="CHEBI:193599"/>
    </reaction>
    <physiologicalReaction direction="left-to-right" evidence="7">
        <dbReference type="Rhea" id="RHEA:74580"/>
    </physiologicalReaction>
</comment>
<keyword evidence="1" id="KW-0031">Aminopeptidase</keyword>
<dbReference type="EMBL" id="JARBHB010000010">
    <property type="protein sequence ID" value="KAJ8874263.1"/>
    <property type="molecule type" value="Genomic_DNA"/>
</dbReference>
<evidence type="ECO:0000256" key="7">
    <source>
        <dbReference type="ARBA" id="ARBA00049041"/>
    </source>
</evidence>